<feature type="domain" description="Cytochrome b561 bacterial/Ni-hydrogenase" evidence="13">
    <location>
        <begin position="7"/>
        <end position="180"/>
    </location>
</feature>
<dbReference type="PANTHER" id="PTHR30529:SF1">
    <property type="entry name" value="CYTOCHROME B561 HOMOLOG 2"/>
    <property type="match status" value="1"/>
</dbReference>
<keyword evidence="8 12" id="KW-1133">Transmembrane helix</keyword>
<dbReference type="EMBL" id="CM000648">
    <property type="protein sequence ID" value="EED89084.1"/>
    <property type="molecule type" value="Genomic_DNA"/>
</dbReference>
<dbReference type="InterPro" id="IPR052168">
    <property type="entry name" value="Cytochrome_b561_oxidase"/>
</dbReference>
<keyword evidence="4" id="KW-0349">Heme</keyword>
<dbReference type="GeneID" id="7445739"/>
<feature type="transmembrane region" description="Helical" evidence="12">
    <location>
        <begin position="12"/>
        <end position="30"/>
    </location>
</feature>
<accession>B8CB86</accession>
<dbReference type="HOGENOM" id="CLU_095321_3_1_1"/>
<dbReference type="InterPro" id="IPR016174">
    <property type="entry name" value="Di-haem_cyt_TM"/>
</dbReference>
<dbReference type="InterPro" id="IPR011577">
    <property type="entry name" value="Cyt_b561_bac/Ni-Hgenase"/>
</dbReference>
<evidence type="ECO:0000256" key="10">
    <source>
        <dbReference type="ARBA" id="ARBA00023136"/>
    </source>
</evidence>
<dbReference type="AlphaFoldDB" id="B8CB86"/>
<comment type="subcellular location">
    <subcellularLocation>
        <location evidence="1">Cell membrane</location>
        <topology evidence="1">Multi-pass membrane protein</topology>
    </subcellularLocation>
</comment>
<dbReference type="GO" id="GO:0022904">
    <property type="term" value="P:respiratory electron transport chain"/>
    <property type="evidence" value="ECO:0007669"/>
    <property type="project" value="InterPro"/>
</dbReference>
<keyword evidence="10 12" id="KW-0472">Membrane</keyword>
<dbReference type="GO" id="GO:0005886">
    <property type="term" value="C:plasma membrane"/>
    <property type="evidence" value="ECO:0000318"/>
    <property type="project" value="GO_Central"/>
</dbReference>
<dbReference type="STRING" id="35128.B8CB86"/>
<evidence type="ECO:0000256" key="2">
    <source>
        <dbReference type="ARBA" id="ARBA00022448"/>
    </source>
</evidence>
<keyword evidence="9" id="KW-0408">Iron</keyword>
<evidence type="ECO:0000256" key="4">
    <source>
        <dbReference type="ARBA" id="ARBA00022617"/>
    </source>
</evidence>
<dbReference type="KEGG" id="tps:THAPSDRAFT_9405"/>
<evidence type="ECO:0000313" key="15">
    <source>
        <dbReference type="Proteomes" id="UP000001449"/>
    </source>
</evidence>
<dbReference type="GO" id="GO:0020037">
    <property type="term" value="F:heme binding"/>
    <property type="evidence" value="ECO:0000318"/>
    <property type="project" value="GO_Central"/>
</dbReference>
<reference evidence="14 15" key="2">
    <citation type="journal article" date="2008" name="Nature">
        <title>The Phaeodactylum genome reveals the evolutionary history of diatom genomes.</title>
        <authorList>
            <person name="Bowler C."/>
            <person name="Allen A.E."/>
            <person name="Badger J.H."/>
            <person name="Grimwood J."/>
            <person name="Jabbari K."/>
            <person name="Kuo A."/>
            <person name="Maheswari U."/>
            <person name="Martens C."/>
            <person name="Maumus F."/>
            <person name="Otillar R.P."/>
            <person name="Rayko E."/>
            <person name="Salamov A."/>
            <person name="Vandepoele K."/>
            <person name="Beszteri B."/>
            <person name="Gruber A."/>
            <person name="Heijde M."/>
            <person name="Katinka M."/>
            <person name="Mock T."/>
            <person name="Valentin K."/>
            <person name="Verret F."/>
            <person name="Berges J.A."/>
            <person name="Brownlee C."/>
            <person name="Cadoret J.P."/>
            <person name="Chiovitti A."/>
            <person name="Choi C.J."/>
            <person name="Coesel S."/>
            <person name="De Martino A."/>
            <person name="Detter J.C."/>
            <person name="Durkin C."/>
            <person name="Falciatore A."/>
            <person name="Fournet J."/>
            <person name="Haruta M."/>
            <person name="Huysman M.J."/>
            <person name="Jenkins B.D."/>
            <person name="Jiroutova K."/>
            <person name="Jorgensen R.E."/>
            <person name="Joubert Y."/>
            <person name="Kaplan A."/>
            <person name="Kroger N."/>
            <person name="Kroth P.G."/>
            <person name="La Roche J."/>
            <person name="Lindquist E."/>
            <person name="Lommer M."/>
            <person name="Martin-Jezequel V."/>
            <person name="Lopez P.J."/>
            <person name="Lucas S."/>
            <person name="Mangogna M."/>
            <person name="McGinnis K."/>
            <person name="Medlin L.K."/>
            <person name="Montsant A."/>
            <person name="Oudot-Le Secq M.P."/>
            <person name="Napoli C."/>
            <person name="Obornik M."/>
            <person name="Parker M.S."/>
            <person name="Petit J.L."/>
            <person name="Porcel B.M."/>
            <person name="Poulsen N."/>
            <person name="Robison M."/>
            <person name="Rychlewski L."/>
            <person name="Rynearson T.A."/>
            <person name="Schmutz J."/>
            <person name="Shapiro H."/>
            <person name="Siaut M."/>
            <person name="Stanley M."/>
            <person name="Sussman M.R."/>
            <person name="Taylor A.R."/>
            <person name="Vardi A."/>
            <person name="von Dassow P."/>
            <person name="Vyverman W."/>
            <person name="Willis A."/>
            <person name="Wyrwicz L.S."/>
            <person name="Rokhsar D.S."/>
            <person name="Weissenbach J."/>
            <person name="Armbrust E.V."/>
            <person name="Green B.R."/>
            <person name="Van de Peer Y."/>
            <person name="Grigoriev I.V."/>
        </authorList>
    </citation>
    <scope>NUCLEOTIDE SEQUENCE [LARGE SCALE GENOMIC DNA]</scope>
    <source>
        <strain evidence="14 15">CCMP1335</strain>
    </source>
</reference>
<evidence type="ECO:0000256" key="3">
    <source>
        <dbReference type="ARBA" id="ARBA00022475"/>
    </source>
</evidence>
<dbReference type="GO" id="GO:0009055">
    <property type="term" value="F:electron transfer activity"/>
    <property type="evidence" value="ECO:0007669"/>
    <property type="project" value="InterPro"/>
</dbReference>
<evidence type="ECO:0000313" key="14">
    <source>
        <dbReference type="EMBL" id="EED89084.1"/>
    </source>
</evidence>
<sequence length="188" mass="20398">MSSAKAYSIAASYYHWVVAVPLMGSIASVLKCQQSPKEEKGKWMFRHKSLGLLTGLVVAPRLGYRIFNAAKYQIGHPAGTGPIEGKLADASHFLLYGFMTIMPATGIAMGYYGGNGLPFFWTTIPGASRTDENKATYGNIAKQSFSIHKTLGTYGKYLIPIHVGGAVKHSLAGTSIWSRINPFGRPMH</sequence>
<dbReference type="eggNOG" id="ENOG502TDV9">
    <property type="taxonomic scope" value="Eukaryota"/>
</dbReference>
<keyword evidence="7" id="KW-0249">Electron transport</keyword>
<protein>
    <recommendedName>
        <fullName evidence="13">Cytochrome b561 bacterial/Ni-hydrogenase domain-containing protein</fullName>
    </recommendedName>
</protein>
<evidence type="ECO:0000256" key="8">
    <source>
        <dbReference type="ARBA" id="ARBA00022989"/>
    </source>
</evidence>
<evidence type="ECO:0000256" key="1">
    <source>
        <dbReference type="ARBA" id="ARBA00004651"/>
    </source>
</evidence>
<dbReference type="GO" id="GO:0046872">
    <property type="term" value="F:metal ion binding"/>
    <property type="evidence" value="ECO:0007669"/>
    <property type="project" value="UniProtKB-KW"/>
</dbReference>
<dbReference type="Pfam" id="PF01292">
    <property type="entry name" value="Ni_hydr_CYTB"/>
    <property type="match status" value="1"/>
</dbReference>
<reference evidence="14 15" key="1">
    <citation type="journal article" date="2004" name="Science">
        <title>The genome of the diatom Thalassiosira pseudonana: ecology, evolution, and metabolism.</title>
        <authorList>
            <person name="Armbrust E.V."/>
            <person name="Berges J.A."/>
            <person name="Bowler C."/>
            <person name="Green B.R."/>
            <person name="Martinez D."/>
            <person name="Putnam N.H."/>
            <person name="Zhou S."/>
            <person name="Allen A.E."/>
            <person name="Apt K.E."/>
            <person name="Bechner M."/>
            <person name="Brzezinski M.A."/>
            <person name="Chaal B.K."/>
            <person name="Chiovitti A."/>
            <person name="Davis A.K."/>
            <person name="Demarest M.S."/>
            <person name="Detter J.C."/>
            <person name="Glavina T."/>
            <person name="Goodstein D."/>
            <person name="Hadi M.Z."/>
            <person name="Hellsten U."/>
            <person name="Hildebrand M."/>
            <person name="Jenkins B.D."/>
            <person name="Jurka J."/>
            <person name="Kapitonov V.V."/>
            <person name="Kroger N."/>
            <person name="Lau W.W."/>
            <person name="Lane T.W."/>
            <person name="Larimer F.W."/>
            <person name="Lippmeier J.C."/>
            <person name="Lucas S."/>
            <person name="Medina M."/>
            <person name="Montsant A."/>
            <person name="Obornik M."/>
            <person name="Parker M.S."/>
            <person name="Palenik B."/>
            <person name="Pazour G.J."/>
            <person name="Richardson P.M."/>
            <person name="Rynearson T.A."/>
            <person name="Saito M.A."/>
            <person name="Schwartz D.C."/>
            <person name="Thamatrakoln K."/>
            <person name="Valentin K."/>
            <person name="Vardi A."/>
            <person name="Wilkerson F.P."/>
            <person name="Rokhsar D.S."/>
        </authorList>
    </citation>
    <scope>NUCLEOTIDE SEQUENCE [LARGE SCALE GENOMIC DNA]</scope>
    <source>
        <strain evidence="14 15">CCMP1335</strain>
    </source>
</reference>
<keyword evidence="15" id="KW-1185">Reference proteome</keyword>
<evidence type="ECO:0000259" key="13">
    <source>
        <dbReference type="Pfam" id="PF01292"/>
    </source>
</evidence>
<evidence type="ECO:0000256" key="12">
    <source>
        <dbReference type="SAM" id="Phobius"/>
    </source>
</evidence>
<evidence type="ECO:0000256" key="6">
    <source>
        <dbReference type="ARBA" id="ARBA00022723"/>
    </source>
</evidence>
<gene>
    <name evidence="14" type="ORF">THAPSDRAFT_9405</name>
</gene>
<evidence type="ECO:0000256" key="9">
    <source>
        <dbReference type="ARBA" id="ARBA00023004"/>
    </source>
</evidence>
<feature type="transmembrane region" description="Helical" evidence="12">
    <location>
        <begin position="50"/>
        <end position="67"/>
    </location>
</feature>
<dbReference type="SUPFAM" id="SSF81342">
    <property type="entry name" value="Transmembrane di-heme cytochromes"/>
    <property type="match status" value="1"/>
</dbReference>
<organism evidence="14 15">
    <name type="scientific">Thalassiosira pseudonana</name>
    <name type="common">Marine diatom</name>
    <name type="synonym">Cyclotella nana</name>
    <dbReference type="NCBI Taxonomy" id="35128"/>
    <lineage>
        <taxon>Eukaryota</taxon>
        <taxon>Sar</taxon>
        <taxon>Stramenopiles</taxon>
        <taxon>Ochrophyta</taxon>
        <taxon>Bacillariophyta</taxon>
        <taxon>Coscinodiscophyceae</taxon>
        <taxon>Thalassiosirophycidae</taxon>
        <taxon>Thalassiosirales</taxon>
        <taxon>Thalassiosiraceae</taxon>
        <taxon>Thalassiosira</taxon>
    </lineage>
</organism>
<evidence type="ECO:0000256" key="7">
    <source>
        <dbReference type="ARBA" id="ARBA00022982"/>
    </source>
</evidence>
<keyword evidence="6" id="KW-0479">Metal-binding</keyword>
<evidence type="ECO:0000256" key="5">
    <source>
        <dbReference type="ARBA" id="ARBA00022692"/>
    </source>
</evidence>
<dbReference type="PaxDb" id="35128-Thaps9405"/>
<dbReference type="RefSeq" id="XP_002293348.1">
    <property type="nucleotide sequence ID" value="XM_002293312.1"/>
</dbReference>
<dbReference type="OMA" id="WLHWAMA"/>
<keyword evidence="3" id="KW-1003">Cell membrane</keyword>
<dbReference type="Proteomes" id="UP000001449">
    <property type="component" value="Chromosome 13"/>
</dbReference>
<keyword evidence="5 12" id="KW-0812">Transmembrane</keyword>
<evidence type="ECO:0000256" key="11">
    <source>
        <dbReference type="ARBA" id="ARBA00037975"/>
    </source>
</evidence>
<dbReference type="InParanoid" id="B8CB86"/>
<feature type="transmembrane region" description="Helical" evidence="12">
    <location>
        <begin position="93"/>
        <end position="112"/>
    </location>
</feature>
<name>B8CB86_THAPS</name>
<comment type="similarity">
    <text evidence="11">Belongs to the cytochrome b561 family.</text>
</comment>
<proteinExistence type="inferred from homology"/>
<dbReference type="PANTHER" id="PTHR30529">
    <property type="entry name" value="CYTOCHROME B561"/>
    <property type="match status" value="1"/>
</dbReference>
<keyword evidence="2" id="KW-0813">Transport</keyword>